<evidence type="ECO:0000259" key="3">
    <source>
        <dbReference type="PROSITE" id="PS50966"/>
    </source>
</evidence>
<dbReference type="Proteomes" id="UP001302812">
    <property type="component" value="Unassembled WGS sequence"/>
</dbReference>
<evidence type="ECO:0000313" key="4">
    <source>
        <dbReference type="EMBL" id="KAK4116887.1"/>
    </source>
</evidence>
<evidence type="ECO:0000256" key="1">
    <source>
        <dbReference type="PROSITE-ProRule" id="PRU00325"/>
    </source>
</evidence>
<gene>
    <name evidence="4" type="ORF">N656DRAFT_775274</name>
</gene>
<dbReference type="GO" id="GO:0008270">
    <property type="term" value="F:zinc ion binding"/>
    <property type="evidence" value="ECO:0007669"/>
    <property type="project" value="UniProtKB-KW"/>
</dbReference>
<dbReference type="PROSITE" id="PS50966">
    <property type="entry name" value="ZF_SWIM"/>
    <property type="match status" value="1"/>
</dbReference>
<keyword evidence="1" id="KW-0862">Zinc</keyword>
<comment type="caution">
    <text evidence="4">The sequence shown here is derived from an EMBL/GenBank/DDBJ whole genome shotgun (WGS) entry which is preliminary data.</text>
</comment>
<evidence type="ECO:0000256" key="2">
    <source>
        <dbReference type="SAM" id="MobiDB-lite"/>
    </source>
</evidence>
<evidence type="ECO:0000313" key="5">
    <source>
        <dbReference type="Proteomes" id="UP001302812"/>
    </source>
</evidence>
<feature type="region of interest" description="Disordered" evidence="2">
    <location>
        <begin position="1"/>
        <end position="67"/>
    </location>
</feature>
<dbReference type="GeneID" id="89938542"/>
<dbReference type="EMBL" id="MU853333">
    <property type="protein sequence ID" value="KAK4116887.1"/>
    <property type="molecule type" value="Genomic_DNA"/>
</dbReference>
<feature type="domain" description="SWIM-type" evidence="3">
    <location>
        <begin position="129"/>
        <end position="168"/>
    </location>
</feature>
<organism evidence="4 5">
    <name type="scientific">Canariomyces notabilis</name>
    <dbReference type="NCBI Taxonomy" id="2074819"/>
    <lineage>
        <taxon>Eukaryota</taxon>
        <taxon>Fungi</taxon>
        <taxon>Dikarya</taxon>
        <taxon>Ascomycota</taxon>
        <taxon>Pezizomycotina</taxon>
        <taxon>Sordariomycetes</taxon>
        <taxon>Sordariomycetidae</taxon>
        <taxon>Sordariales</taxon>
        <taxon>Chaetomiaceae</taxon>
        <taxon>Canariomyces</taxon>
    </lineage>
</organism>
<sequence length="546" mass="59463">MSLSPTTGMSKLSLETGSPVHRDRSRMQSVHTSPSAPEPDSPSDPSEWEAEADDDDDETDIVSSPTGLKYNISRLSPQTRQVVRGLFNQAPAQEPPQISLELCGIREGDPEETGRFYAFQMHEVVPCSVRIGARNSGRFSTPRCECPDARDRHVRPCKHLIWLFDKISKQALYDHDPDSELTLTEFGFPEELGDPFEQISQIRLDILADGLHCDMSDPDSDTSPPNRARIREAREMVAAVAGFQPWETDGFRPDLESTYNTATLIRRGDLEASLFSLMLASHSLAEWVRSQLSPLDAAVDPFRNIQQRVARIIDEYSLAVQAPGITAQDLRQEKAVEGPRDVTWAATQIQNCVRKIEKLICRRSDPLIGWARSSAAQSLVSILKAVVGNRPLYSRLVGSQDSGFVYSALEPLVDQSQFVEELEGIMDTIGVYGAPPTYVANMRDLVTRMRGHKTEGGSAASGSGLPRSGKTPPPLADPPAPSRDPGTGSSTAVQFLTPETPASAARRGSQSARGARGRGTSRGSKRPGSQSGDQGSGSSKKRARGA</sequence>
<keyword evidence="1" id="KW-0863">Zinc-finger</keyword>
<feature type="compositionally biased region" description="Low complexity" evidence="2">
    <location>
        <begin position="526"/>
        <end position="538"/>
    </location>
</feature>
<dbReference type="InterPro" id="IPR007527">
    <property type="entry name" value="Znf_SWIM"/>
</dbReference>
<accession>A0AAN6YX07</accession>
<feature type="compositionally biased region" description="Pro residues" evidence="2">
    <location>
        <begin position="471"/>
        <end position="482"/>
    </location>
</feature>
<reference evidence="4" key="1">
    <citation type="journal article" date="2023" name="Mol. Phylogenet. Evol.">
        <title>Genome-scale phylogeny and comparative genomics of the fungal order Sordariales.</title>
        <authorList>
            <person name="Hensen N."/>
            <person name="Bonometti L."/>
            <person name="Westerberg I."/>
            <person name="Brannstrom I.O."/>
            <person name="Guillou S."/>
            <person name="Cros-Aarteil S."/>
            <person name="Calhoun S."/>
            <person name="Haridas S."/>
            <person name="Kuo A."/>
            <person name="Mondo S."/>
            <person name="Pangilinan J."/>
            <person name="Riley R."/>
            <person name="LaButti K."/>
            <person name="Andreopoulos B."/>
            <person name="Lipzen A."/>
            <person name="Chen C."/>
            <person name="Yan M."/>
            <person name="Daum C."/>
            <person name="Ng V."/>
            <person name="Clum A."/>
            <person name="Steindorff A."/>
            <person name="Ohm R.A."/>
            <person name="Martin F."/>
            <person name="Silar P."/>
            <person name="Natvig D.O."/>
            <person name="Lalanne C."/>
            <person name="Gautier V."/>
            <person name="Ament-Velasquez S.L."/>
            <person name="Kruys A."/>
            <person name="Hutchinson M.I."/>
            <person name="Powell A.J."/>
            <person name="Barry K."/>
            <person name="Miller A.N."/>
            <person name="Grigoriev I.V."/>
            <person name="Debuchy R."/>
            <person name="Gladieux P."/>
            <person name="Hiltunen Thoren M."/>
            <person name="Johannesson H."/>
        </authorList>
    </citation>
    <scope>NUCLEOTIDE SEQUENCE</scope>
    <source>
        <strain evidence="4">CBS 508.74</strain>
    </source>
</reference>
<feature type="compositionally biased region" description="Acidic residues" evidence="2">
    <location>
        <begin position="46"/>
        <end position="60"/>
    </location>
</feature>
<feature type="compositionally biased region" description="Polar residues" evidence="2">
    <location>
        <begin position="1"/>
        <end position="16"/>
    </location>
</feature>
<protein>
    <recommendedName>
        <fullName evidence="3">SWIM-type domain-containing protein</fullName>
    </recommendedName>
</protein>
<feature type="compositionally biased region" description="Low complexity" evidence="2">
    <location>
        <begin position="502"/>
        <end position="514"/>
    </location>
</feature>
<dbReference type="RefSeq" id="XP_064674457.1">
    <property type="nucleotide sequence ID" value="XM_064814417.1"/>
</dbReference>
<reference evidence="4" key="2">
    <citation type="submission" date="2023-05" db="EMBL/GenBank/DDBJ databases">
        <authorList>
            <consortium name="Lawrence Berkeley National Laboratory"/>
            <person name="Steindorff A."/>
            <person name="Hensen N."/>
            <person name="Bonometti L."/>
            <person name="Westerberg I."/>
            <person name="Brannstrom I.O."/>
            <person name="Guillou S."/>
            <person name="Cros-Aarteil S."/>
            <person name="Calhoun S."/>
            <person name="Haridas S."/>
            <person name="Kuo A."/>
            <person name="Mondo S."/>
            <person name="Pangilinan J."/>
            <person name="Riley R."/>
            <person name="Labutti K."/>
            <person name="Andreopoulos B."/>
            <person name="Lipzen A."/>
            <person name="Chen C."/>
            <person name="Yanf M."/>
            <person name="Daum C."/>
            <person name="Ng V."/>
            <person name="Clum A."/>
            <person name="Ohm R."/>
            <person name="Martin F."/>
            <person name="Silar P."/>
            <person name="Natvig D."/>
            <person name="Lalanne C."/>
            <person name="Gautier V."/>
            <person name="Ament-Velasquez S.L."/>
            <person name="Kruys A."/>
            <person name="Hutchinson M.I."/>
            <person name="Powell A.J."/>
            <person name="Barry K."/>
            <person name="Miller A.N."/>
            <person name="Grigoriev I.V."/>
            <person name="Debuchy R."/>
            <person name="Gladieux P."/>
            <person name="Thoren M.H."/>
            <person name="Johannesson H."/>
        </authorList>
    </citation>
    <scope>NUCLEOTIDE SEQUENCE</scope>
    <source>
        <strain evidence="4">CBS 508.74</strain>
    </source>
</reference>
<keyword evidence="1" id="KW-0479">Metal-binding</keyword>
<name>A0AAN6YX07_9PEZI</name>
<proteinExistence type="predicted"/>
<dbReference type="AlphaFoldDB" id="A0AAN6YX07"/>
<keyword evidence="5" id="KW-1185">Reference proteome</keyword>
<feature type="region of interest" description="Disordered" evidence="2">
    <location>
        <begin position="452"/>
        <end position="546"/>
    </location>
</feature>